<dbReference type="PROSITE" id="PS50294">
    <property type="entry name" value="WD_REPEATS_REGION"/>
    <property type="match status" value="2"/>
</dbReference>
<evidence type="ECO:0000313" key="8">
    <source>
        <dbReference type="EMBL" id="CAK4024084.1"/>
    </source>
</evidence>
<dbReference type="InterPro" id="IPR001680">
    <property type="entry name" value="WD40_rpt"/>
</dbReference>
<feature type="region of interest" description="Disordered" evidence="7">
    <location>
        <begin position="357"/>
        <end position="418"/>
    </location>
</feature>
<name>A0AAI8YZL8_9PEZI</name>
<dbReference type="InterPro" id="IPR015943">
    <property type="entry name" value="WD40/YVTN_repeat-like_dom_sf"/>
</dbReference>
<evidence type="ECO:0000256" key="5">
    <source>
        <dbReference type="ARBA" id="ARBA00023163"/>
    </source>
</evidence>
<keyword evidence="3" id="KW-0677">Repeat</keyword>
<dbReference type="PANTHER" id="PTHR10253">
    <property type="entry name" value="POLYCOMB PROTEIN"/>
    <property type="match status" value="1"/>
</dbReference>
<keyword evidence="5" id="KW-0804">Transcription</keyword>
<dbReference type="SMART" id="SM00320">
    <property type="entry name" value="WD40"/>
    <property type="match status" value="3"/>
</dbReference>
<comment type="similarity">
    <text evidence="1">Belongs to the WD repeat ESC family.</text>
</comment>
<evidence type="ECO:0000256" key="3">
    <source>
        <dbReference type="ARBA" id="ARBA00022737"/>
    </source>
</evidence>
<dbReference type="PROSITE" id="PS00678">
    <property type="entry name" value="WD_REPEATS_1"/>
    <property type="match status" value="1"/>
</dbReference>
<dbReference type="InterPro" id="IPR051243">
    <property type="entry name" value="PcG_WD-repeat"/>
</dbReference>
<proteinExistence type="inferred from homology"/>
<evidence type="ECO:0000256" key="2">
    <source>
        <dbReference type="ARBA" id="ARBA00022574"/>
    </source>
</evidence>
<dbReference type="Pfam" id="PF00400">
    <property type="entry name" value="WD40"/>
    <property type="match status" value="3"/>
</dbReference>
<dbReference type="Proteomes" id="UP001296104">
    <property type="component" value="Unassembled WGS sequence"/>
</dbReference>
<evidence type="ECO:0000256" key="1">
    <source>
        <dbReference type="ARBA" id="ARBA00008075"/>
    </source>
</evidence>
<sequence length="483" mass="54057">MVPNDVFPTLHTTTRLIVDSEDDTVYDVQFYPYGAVDDDQIFAVVSGINIIVCRPKLELEQGFEILTWLKDQESSPRPIFNSLVWARHPVTKKPLVCVAGHIPKHIKILDVESGEPFGTLSGHGKGINDLAVSPLSTSLLASCAEDSTIRLWNLEPEFQQQPCVAVLAGEGHKQPLLAIHFHPNGKWLLSGGIDTAVCLWAVPGLDEFHRSPEAENQEPMIIYYPSFYSKELHSNYVDSLAFYGDLIISKSARDQVGEGKDKNEILIWKIDGFDSSQPRPSEPAIPVPGVSTRSAFEHDPRFRGFQRLLTLSLTHCDRFYHRFGLLHAPGTRPILAFGNQQGLFTFWDLQRFDEGLPWQESPAKNSKAARKTPAPTEDAPIDPEELHRSDDDQEEAETNLSPSGADTEPEYPLGDRYQPLEPHHKRLAETKFHDQKEQATSQIAWSPDGTWMVGVGDWGMVTIWHRDKAVIGSESTTLKNVPG</sequence>
<evidence type="ECO:0000256" key="7">
    <source>
        <dbReference type="SAM" id="MobiDB-lite"/>
    </source>
</evidence>
<accession>A0AAI8YZL8</accession>
<keyword evidence="2 6" id="KW-0853">WD repeat</keyword>
<evidence type="ECO:0000256" key="6">
    <source>
        <dbReference type="PROSITE-ProRule" id="PRU00221"/>
    </source>
</evidence>
<comment type="caution">
    <text evidence="8">The sequence shown here is derived from an EMBL/GenBank/DDBJ whole genome shotgun (WGS) entry which is preliminary data.</text>
</comment>
<keyword evidence="4" id="KW-0805">Transcription regulation</keyword>
<dbReference type="InterPro" id="IPR019775">
    <property type="entry name" value="WD40_repeat_CS"/>
</dbReference>
<dbReference type="SUPFAM" id="SSF50978">
    <property type="entry name" value="WD40 repeat-like"/>
    <property type="match status" value="1"/>
</dbReference>
<reference evidence="8" key="1">
    <citation type="submission" date="2023-11" db="EMBL/GenBank/DDBJ databases">
        <authorList>
            <person name="Alioto T."/>
            <person name="Alioto T."/>
            <person name="Gomez Garrido J."/>
        </authorList>
    </citation>
    <scope>NUCLEOTIDE SEQUENCE</scope>
</reference>
<organism evidence="8 9">
    <name type="scientific">Lecanosticta acicola</name>
    <dbReference type="NCBI Taxonomy" id="111012"/>
    <lineage>
        <taxon>Eukaryota</taxon>
        <taxon>Fungi</taxon>
        <taxon>Dikarya</taxon>
        <taxon>Ascomycota</taxon>
        <taxon>Pezizomycotina</taxon>
        <taxon>Dothideomycetes</taxon>
        <taxon>Dothideomycetidae</taxon>
        <taxon>Mycosphaerellales</taxon>
        <taxon>Mycosphaerellaceae</taxon>
        <taxon>Lecanosticta</taxon>
    </lineage>
</organism>
<dbReference type="InterPro" id="IPR036322">
    <property type="entry name" value="WD40_repeat_dom_sf"/>
</dbReference>
<evidence type="ECO:0000313" key="9">
    <source>
        <dbReference type="Proteomes" id="UP001296104"/>
    </source>
</evidence>
<evidence type="ECO:0000256" key="4">
    <source>
        <dbReference type="ARBA" id="ARBA00023015"/>
    </source>
</evidence>
<dbReference type="EMBL" id="CAVMBE010000028">
    <property type="protein sequence ID" value="CAK4024084.1"/>
    <property type="molecule type" value="Genomic_DNA"/>
</dbReference>
<gene>
    <name evidence="8" type="ORF">LECACI_7A004901</name>
</gene>
<dbReference type="AlphaFoldDB" id="A0AAI8YZL8"/>
<feature type="repeat" description="WD" evidence="6">
    <location>
        <begin position="120"/>
        <end position="155"/>
    </location>
</feature>
<dbReference type="Gene3D" id="2.130.10.10">
    <property type="entry name" value="YVTN repeat-like/Quinoprotein amine dehydrogenase"/>
    <property type="match status" value="1"/>
</dbReference>
<feature type="repeat" description="WD" evidence="6">
    <location>
        <begin position="169"/>
        <end position="200"/>
    </location>
</feature>
<dbReference type="PROSITE" id="PS50082">
    <property type="entry name" value="WD_REPEATS_2"/>
    <property type="match status" value="2"/>
</dbReference>
<protein>
    <submittedName>
        <fullName evidence="8">WD40 repeat</fullName>
    </submittedName>
</protein>
<keyword evidence="9" id="KW-1185">Reference proteome</keyword>